<organism evidence="3 4">
    <name type="scientific">Glycine soja</name>
    <name type="common">Wild soybean</name>
    <dbReference type="NCBI Taxonomy" id="3848"/>
    <lineage>
        <taxon>Eukaryota</taxon>
        <taxon>Viridiplantae</taxon>
        <taxon>Streptophyta</taxon>
        <taxon>Embryophyta</taxon>
        <taxon>Tracheophyta</taxon>
        <taxon>Spermatophyta</taxon>
        <taxon>Magnoliopsida</taxon>
        <taxon>eudicotyledons</taxon>
        <taxon>Gunneridae</taxon>
        <taxon>Pentapetalae</taxon>
        <taxon>rosids</taxon>
        <taxon>fabids</taxon>
        <taxon>Fabales</taxon>
        <taxon>Fabaceae</taxon>
        <taxon>Papilionoideae</taxon>
        <taxon>50 kb inversion clade</taxon>
        <taxon>NPAAA clade</taxon>
        <taxon>indigoferoid/millettioid clade</taxon>
        <taxon>Phaseoleae</taxon>
        <taxon>Glycine</taxon>
        <taxon>Glycine subgen. Soja</taxon>
    </lineage>
</organism>
<accession>A0A445F545</accession>
<name>A0A445F545_GLYSO</name>
<feature type="compositionally biased region" description="Polar residues" evidence="1">
    <location>
        <begin position="107"/>
        <end position="118"/>
    </location>
</feature>
<feature type="chain" id="PRO_5019431980" evidence="2">
    <location>
        <begin position="22"/>
        <end position="118"/>
    </location>
</feature>
<evidence type="ECO:0000256" key="1">
    <source>
        <dbReference type="SAM" id="MobiDB-lite"/>
    </source>
</evidence>
<evidence type="ECO:0000256" key="2">
    <source>
        <dbReference type="SAM" id="SignalP"/>
    </source>
</evidence>
<proteinExistence type="predicted"/>
<dbReference type="AlphaFoldDB" id="A0A445F545"/>
<feature type="region of interest" description="Disordered" evidence="1">
    <location>
        <begin position="71"/>
        <end position="118"/>
    </location>
</feature>
<evidence type="ECO:0000313" key="3">
    <source>
        <dbReference type="EMBL" id="RZB43943.1"/>
    </source>
</evidence>
<keyword evidence="2" id="KW-0732">Signal</keyword>
<comment type="caution">
    <text evidence="3">The sequence shown here is derived from an EMBL/GenBank/DDBJ whole genome shotgun (WGS) entry which is preliminary data.</text>
</comment>
<dbReference type="EMBL" id="QZWG01000020">
    <property type="protein sequence ID" value="RZB43943.1"/>
    <property type="molecule type" value="Genomic_DNA"/>
</dbReference>
<reference evidence="3 4" key="1">
    <citation type="submission" date="2018-09" db="EMBL/GenBank/DDBJ databases">
        <title>A high-quality reference genome of wild soybean provides a powerful tool to mine soybean genomes.</title>
        <authorList>
            <person name="Xie M."/>
            <person name="Chung C.Y.L."/>
            <person name="Li M.-W."/>
            <person name="Wong F.-L."/>
            <person name="Chan T.-F."/>
            <person name="Lam H.-M."/>
        </authorList>
    </citation>
    <scope>NUCLEOTIDE SEQUENCE [LARGE SCALE GENOMIC DNA]</scope>
    <source>
        <strain evidence="4">cv. W05</strain>
        <tissue evidence="3">Hypocotyl of etiolated seedlings</tissue>
    </source>
</reference>
<feature type="signal peptide" evidence="2">
    <location>
        <begin position="1"/>
        <end position="21"/>
    </location>
</feature>
<dbReference type="Proteomes" id="UP000289340">
    <property type="component" value="Chromosome 20"/>
</dbReference>
<protein>
    <submittedName>
        <fullName evidence="3">Uncharacterized protein</fullName>
    </submittedName>
</protein>
<evidence type="ECO:0000313" key="4">
    <source>
        <dbReference type="Proteomes" id="UP000289340"/>
    </source>
</evidence>
<sequence length="118" mass="13338">MANKYVALLLVCLVVAIGVEAITLEERRKDCYEYCYNACIYPAVFCKWFCGGRCKNPILWETADEYNGKIGTNSLDDDASKKKYPVPTEKDYKAYRSAPSSTEKDNNVPSPSNTKNEM</sequence>
<keyword evidence="4" id="KW-1185">Reference proteome</keyword>
<dbReference type="Gramene" id="XM_028364841.1">
    <property type="protein sequence ID" value="XP_028220642.1"/>
    <property type="gene ID" value="LOC114402323"/>
</dbReference>
<gene>
    <name evidence="3" type="ORF">D0Y65_054130</name>
</gene>